<gene>
    <name evidence="2" type="ORF">CRD59_07145</name>
</gene>
<feature type="transmembrane region" description="Helical" evidence="1">
    <location>
        <begin position="55"/>
        <end position="78"/>
    </location>
</feature>
<reference evidence="2 3" key="1">
    <citation type="submission" date="2017-10" db="EMBL/GenBank/DDBJ databases">
        <title>Bifidobacterium xylocopum sp. nov. and Bifidobacterium aemilianum sp. nov., from the carpenter bee (Xylocopa violacea) digestive tract.</title>
        <authorList>
            <person name="Alberoni D."/>
            <person name="Baffoni L."/>
            <person name="Di Gioia D."/>
            <person name="Gaggia F."/>
            <person name="Biavati B."/>
        </authorList>
    </citation>
    <scope>NUCLEOTIDE SEQUENCE [LARGE SCALE GENOMIC DNA]</scope>
    <source>
        <strain evidence="2 3">XV2</strain>
    </source>
</reference>
<dbReference type="EMBL" id="PDCH01000020">
    <property type="protein sequence ID" value="RBP98820.1"/>
    <property type="molecule type" value="Genomic_DNA"/>
</dbReference>
<dbReference type="Proteomes" id="UP000252345">
    <property type="component" value="Unassembled WGS sequence"/>
</dbReference>
<keyword evidence="1" id="KW-0472">Membrane</keyword>
<evidence type="ECO:0000256" key="1">
    <source>
        <dbReference type="SAM" id="Phobius"/>
    </source>
</evidence>
<keyword evidence="3" id="KW-1185">Reference proteome</keyword>
<comment type="caution">
    <text evidence="2">The sequence shown here is derived from an EMBL/GenBank/DDBJ whole genome shotgun (WGS) entry which is preliminary data.</text>
</comment>
<dbReference type="AlphaFoldDB" id="A0A366KAR6"/>
<organism evidence="2 3">
    <name type="scientific">Bifidobacterium xylocopae</name>
    <dbReference type="NCBI Taxonomy" id="2493119"/>
    <lineage>
        <taxon>Bacteria</taxon>
        <taxon>Bacillati</taxon>
        <taxon>Actinomycetota</taxon>
        <taxon>Actinomycetes</taxon>
        <taxon>Bifidobacteriales</taxon>
        <taxon>Bifidobacteriaceae</taxon>
        <taxon>Bifidobacterium</taxon>
    </lineage>
</organism>
<name>A0A366KAR6_9BIFI</name>
<protein>
    <submittedName>
        <fullName evidence="2">Uncharacterized protein</fullName>
    </submittedName>
</protein>
<dbReference type="RefSeq" id="WP_113854001.1">
    <property type="nucleotide sequence ID" value="NZ_PDCH01000020.1"/>
</dbReference>
<proteinExistence type="predicted"/>
<feature type="transmembrane region" description="Helical" evidence="1">
    <location>
        <begin position="25"/>
        <end position="49"/>
    </location>
</feature>
<keyword evidence="1" id="KW-1133">Transmembrane helix</keyword>
<keyword evidence="1" id="KW-0812">Transmembrane</keyword>
<evidence type="ECO:0000313" key="3">
    <source>
        <dbReference type="Proteomes" id="UP000252345"/>
    </source>
</evidence>
<evidence type="ECO:0000313" key="2">
    <source>
        <dbReference type="EMBL" id="RBP98820.1"/>
    </source>
</evidence>
<accession>A0A366KAR6</accession>
<sequence length="90" mass="9444">MTTADTADNGKLSGRRHSRGLSKGVVWLLLEGASAGVYALLAAGLWLAVKAISRPVPYWCCLIIVVASVVAVGGARFVSEMRHAIPAPIE</sequence>